<protein>
    <submittedName>
        <fullName evidence="1">Uncharacterized protein</fullName>
    </submittedName>
</protein>
<evidence type="ECO:0000313" key="2">
    <source>
        <dbReference type="Proteomes" id="UP000294398"/>
    </source>
</evidence>
<sequence length="137" mass="16038">MDDSLLPVTSLRENLNQAYLDFSYFRTTEPKLTPALRKMPFTDLRHTIWTGEACQPQAKIWCEIHETKKTESGKPFTTYRFLLFYNLLHAGFFHQSSLNNGNPLFVAFTADFFQQHMNRFICHFTNIHLIGCDLNIT</sequence>
<gene>
    <name evidence="1" type="ORF">RIL182_01094</name>
</gene>
<keyword evidence="2" id="KW-1185">Reference proteome</keyword>
<dbReference type="EMBL" id="LR027880">
    <property type="protein sequence ID" value="VCV21223.1"/>
    <property type="molecule type" value="Genomic_DNA"/>
</dbReference>
<name>A0AAQ2Z5P4_9FIRM</name>
<reference evidence="1 2" key="1">
    <citation type="submission" date="2018-09" db="EMBL/GenBank/DDBJ databases">
        <authorList>
            <person name="Petit M.-A."/>
            <person name="Lossouarn J."/>
        </authorList>
    </citation>
    <scope>NUCLEOTIDE SEQUENCE [LARGE SCALE GENOMIC DNA]</scope>
    <source>
        <strain evidence="1 2">L1-82</strain>
    </source>
</reference>
<proteinExistence type="predicted"/>
<dbReference type="Proteomes" id="UP000294398">
    <property type="component" value="Chromosome"/>
</dbReference>
<dbReference type="AlphaFoldDB" id="A0AAQ2Z5P4"/>
<accession>A0AAQ2Z5P4</accession>
<organism evidence="1 2">
    <name type="scientific">Roseburia intestinalis L1-82</name>
    <dbReference type="NCBI Taxonomy" id="536231"/>
    <lineage>
        <taxon>Bacteria</taxon>
        <taxon>Bacillati</taxon>
        <taxon>Bacillota</taxon>
        <taxon>Clostridia</taxon>
        <taxon>Lachnospirales</taxon>
        <taxon>Lachnospiraceae</taxon>
        <taxon>Roseburia</taxon>
    </lineage>
</organism>
<evidence type="ECO:0000313" key="1">
    <source>
        <dbReference type="EMBL" id="VCV21223.1"/>
    </source>
</evidence>